<accession>A0A1B1MYS3</accession>
<gene>
    <name evidence="1" type="ORF">AWM70_06630</name>
</gene>
<dbReference type="Proteomes" id="UP000092573">
    <property type="component" value="Chromosome"/>
</dbReference>
<dbReference type="EMBL" id="CP014167">
    <property type="protein sequence ID" value="ANS74299.1"/>
    <property type="molecule type" value="Genomic_DNA"/>
</dbReference>
<evidence type="ECO:0000313" key="2">
    <source>
        <dbReference type="Proteomes" id="UP000092573"/>
    </source>
</evidence>
<sequence length="76" mass="8544">MLSFCTITGFDCVVYKYIMKLKIYEKVDTSFLKGGGTIGKLLLKSIPLLAYDPYFNPRRRCSYSPPADAGVGLRIE</sequence>
<reference evidence="1 2" key="1">
    <citation type="submission" date="2016-01" db="EMBL/GenBank/DDBJ databases">
        <title>Complete Genome Sequence of Paenibacillus yonginensis DCY84, a novel Plant Growth-Promoting Bacteria with Elicitation of Induced Systemic Resistance.</title>
        <authorList>
            <person name="Kim Y.J."/>
            <person name="Yang D.C."/>
            <person name="Sukweenadhi J."/>
        </authorList>
    </citation>
    <scope>NUCLEOTIDE SEQUENCE [LARGE SCALE GENOMIC DNA]</scope>
    <source>
        <strain evidence="1 2">DCY84</strain>
    </source>
</reference>
<dbReference type="AlphaFoldDB" id="A0A1B1MYS3"/>
<keyword evidence="2" id="KW-1185">Reference proteome</keyword>
<proteinExistence type="predicted"/>
<protein>
    <submittedName>
        <fullName evidence="1">Uncharacterized protein</fullName>
    </submittedName>
</protein>
<dbReference type="KEGG" id="pyg:AWM70_06630"/>
<name>A0A1B1MYS3_9BACL</name>
<evidence type="ECO:0000313" key="1">
    <source>
        <dbReference type="EMBL" id="ANS74299.1"/>
    </source>
</evidence>
<organism evidence="1 2">
    <name type="scientific">Paenibacillus yonginensis</name>
    <dbReference type="NCBI Taxonomy" id="1462996"/>
    <lineage>
        <taxon>Bacteria</taxon>
        <taxon>Bacillati</taxon>
        <taxon>Bacillota</taxon>
        <taxon>Bacilli</taxon>
        <taxon>Bacillales</taxon>
        <taxon>Paenibacillaceae</taxon>
        <taxon>Paenibacillus</taxon>
    </lineage>
</organism>